<evidence type="ECO:0000313" key="6">
    <source>
        <dbReference type="Proteomes" id="UP000216361"/>
    </source>
</evidence>
<dbReference type="GO" id="GO:0032259">
    <property type="term" value="P:methylation"/>
    <property type="evidence" value="ECO:0007669"/>
    <property type="project" value="UniProtKB-KW"/>
</dbReference>
<dbReference type="Pfam" id="PF08032">
    <property type="entry name" value="SpoU_sub_bind"/>
    <property type="match status" value="1"/>
</dbReference>
<accession>A0A255XML6</accession>
<keyword evidence="2 5" id="KW-0808">Transferase</keyword>
<dbReference type="GO" id="GO:0008173">
    <property type="term" value="F:RNA methyltransferase activity"/>
    <property type="evidence" value="ECO:0007669"/>
    <property type="project" value="InterPro"/>
</dbReference>
<keyword evidence="6" id="KW-1185">Reference proteome</keyword>
<keyword evidence="1 5" id="KW-0489">Methyltransferase</keyword>
<dbReference type="InterPro" id="IPR029028">
    <property type="entry name" value="Alpha/beta_knot_MTases"/>
</dbReference>
<evidence type="ECO:0000256" key="2">
    <source>
        <dbReference type="ARBA" id="ARBA00022679"/>
    </source>
</evidence>
<dbReference type="PANTHER" id="PTHR46429:SF1">
    <property type="entry name" value="23S RRNA (GUANOSINE-2'-O-)-METHYLTRANSFERASE RLMB"/>
    <property type="match status" value="1"/>
</dbReference>
<dbReference type="InterPro" id="IPR029026">
    <property type="entry name" value="tRNA_m1G_MTases_N"/>
</dbReference>
<dbReference type="PANTHER" id="PTHR46429">
    <property type="entry name" value="23S RRNA (GUANOSINE-2'-O-)-METHYLTRANSFERASE RLMB"/>
    <property type="match status" value="1"/>
</dbReference>
<dbReference type="CDD" id="cd18103">
    <property type="entry name" value="SpoU-like_RlmB"/>
    <property type="match status" value="1"/>
</dbReference>
<name>A0A255XML6_9PROT</name>
<dbReference type="Pfam" id="PF00588">
    <property type="entry name" value="SpoU_methylase"/>
    <property type="match status" value="1"/>
</dbReference>
<dbReference type="InterPro" id="IPR029064">
    <property type="entry name" value="Ribosomal_eL30-like_sf"/>
</dbReference>
<feature type="domain" description="RNA 2-O ribose methyltransferase substrate binding" evidence="4">
    <location>
        <begin position="48"/>
        <end position="117"/>
    </location>
</feature>
<dbReference type="SUPFAM" id="SSF75217">
    <property type="entry name" value="alpha/beta knot"/>
    <property type="match status" value="1"/>
</dbReference>
<evidence type="ECO:0000256" key="1">
    <source>
        <dbReference type="ARBA" id="ARBA00022603"/>
    </source>
</evidence>
<dbReference type="SUPFAM" id="SSF55315">
    <property type="entry name" value="L30e-like"/>
    <property type="match status" value="1"/>
</dbReference>
<dbReference type="Proteomes" id="UP000216361">
    <property type="component" value="Unassembled WGS sequence"/>
</dbReference>
<evidence type="ECO:0000256" key="3">
    <source>
        <dbReference type="SAM" id="MobiDB-lite"/>
    </source>
</evidence>
<reference evidence="5 6" key="1">
    <citation type="submission" date="2017-07" db="EMBL/GenBank/DDBJ databases">
        <title>Elstera cyanobacteriorum sp. nov., a novel bacterium isolated from cyanobacterial aggregates in a eutrophic lake.</title>
        <authorList>
            <person name="Cai H."/>
        </authorList>
    </citation>
    <scope>NUCLEOTIDE SEQUENCE [LARGE SCALE GENOMIC DNA]</scope>
    <source>
        <strain evidence="5 6">TH019</strain>
    </source>
</reference>
<dbReference type="OrthoDB" id="9785673at2"/>
<evidence type="ECO:0000313" key="5">
    <source>
        <dbReference type="EMBL" id="OYQ18223.1"/>
    </source>
</evidence>
<evidence type="ECO:0000259" key="4">
    <source>
        <dbReference type="SMART" id="SM00967"/>
    </source>
</evidence>
<dbReference type="InterPro" id="IPR013123">
    <property type="entry name" value="SpoU_subst-bd"/>
</dbReference>
<dbReference type="GO" id="GO:0006396">
    <property type="term" value="P:RNA processing"/>
    <property type="evidence" value="ECO:0007669"/>
    <property type="project" value="InterPro"/>
</dbReference>
<dbReference type="SMART" id="SM00967">
    <property type="entry name" value="SpoU_sub_bind"/>
    <property type="match status" value="1"/>
</dbReference>
<gene>
    <name evidence="5" type="ORF">CHR90_14835</name>
</gene>
<dbReference type="RefSeq" id="WP_094409785.1">
    <property type="nucleotide sequence ID" value="NZ_BMJZ01000002.1"/>
</dbReference>
<dbReference type="GO" id="GO:0003723">
    <property type="term" value="F:RNA binding"/>
    <property type="evidence" value="ECO:0007669"/>
    <property type="project" value="InterPro"/>
</dbReference>
<sequence length="282" mass="29147">MPPARPSRPPARPARPGSKSAGSEGRKGDGSRRGTGGGRPPSGSGPIWLFGHHAVRAALANPERQCRQLLLTAEAAKDWSAGGLAPSIVDRTEIDRLVPPGAVHQGVALRVEPLPELALEDVLFSAAPDALFVLLDQVTDPHNVGAILRSCAVFGATALILPDRNAAAATGTLAKTASGALEAVPIVRVVNLARAIRQLQEADVWVVGLEGIAEKPLEAVLRPGRVALVLGAEGPGLRRLTGETCDALGHLPTAGEFASLNVSNAAAVALYATRRVLAERPA</sequence>
<dbReference type="Gene3D" id="3.30.1330.30">
    <property type="match status" value="1"/>
</dbReference>
<dbReference type="InterPro" id="IPR004441">
    <property type="entry name" value="rRNA_MeTrfase_TrmH"/>
</dbReference>
<dbReference type="AlphaFoldDB" id="A0A255XML6"/>
<proteinExistence type="predicted"/>
<dbReference type="EMBL" id="NOXS01000033">
    <property type="protein sequence ID" value="OYQ18223.1"/>
    <property type="molecule type" value="Genomic_DNA"/>
</dbReference>
<dbReference type="InterPro" id="IPR001537">
    <property type="entry name" value="SpoU_MeTrfase"/>
</dbReference>
<dbReference type="NCBIfam" id="TIGR00186">
    <property type="entry name" value="rRNA_methyl_3"/>
    <property type="match status" value="1"/>
</dbReference>
<feature type="region of interest" description="Disordered" evidence="3">
    <location>
        <begin position="1"/>
        <end position="47"/>
    </location>
</feature>
<feature type="compositionally biased region" description="Pro residues" evidence="3">
    <location>
        <begin position="1"/>
        <end position="13"/>
    </location>
</feature>
<organism evidence="5 6">
    <name type="scientific">Elstera cyanobacteriorum</name>
    <dbReference type="NCBI Taxonomy" id="2022747"/>
    <lineage>
        <taxon>Bacteria</taxon>
        <taxon>Pseudomonadati</taxon>
        <taxon>Pseudomonadota</taxon>
        <taxon>Alphaproteobacteria</taxon>
        <taxon>Rhodospirillales</taxon>
        <taxon>Rhodospirillaceae</taxon>
        <taxon>Elstera</taxon>
    </lineage>
</organism>
<comment type="caution">
    <text evidence="5">The sequence shown here is derived from an EMBL/GenBank/DDBJ whole genome shotgun (WGS) entry which is preliminary data.</text>
</comment>
<dbReference type="GO" id="GO:0005829">
    <property type="term" value="C:cytosol"/>
    <property type="evidence" value="ECO:0007669"/>
    <property type="project" value="TreeGrafter"/>
</dbReference>
<protein>
    <submittedName>
        <fullName evidence="5">23S rRNA (Guanosine(2251)-2'-O)-methyltransferase RlmB</fullName>
    </submittedName>
</protein>
<dbReference type="Gene3D" id="3.40.1280.10">
    <property type="match status" value="1"/>
</dbReference>